<gene>
    <name evidence="6" type="ORF">A2736_02890</name>
</gene>
<dbReference type="GO" id="GO:0006310">
    <property type="term" value="P:DNA recombination"/>
    <property type="evidence" value="ECO:0007669"/>
    <property type="project" value="UniProtKB-KW"/>
</dbReference>
<dbReference type="EMBL" id="MGJC01000019">
    <property type="protein sequence ID" value="OGM99778.1"/>
    <property type="molecule type" value="Genomic_DNA"/>
</dbReference>
<keyword evidence="3" id="KW-0175">Coiled coil</keyword>
<reference evidence="6 7" key="1">
    <citation type="journal article" date="2016" name="Nat. Commun.">
        <title>Thousands of microbial genomes shed light on interconnected biogeochemical processes in an aquifer system.</title>
        <authorList>
            <person name="Anantharaman K."/>
            <person name="Brown C.T."/>
            <person name="Hug L.A."/>
            <person name="Sharon I."/>
            <person name="Castelle C.J."/>
            <person name="Probst A.J."/>
            <person name="Thomas B.C."/>
            <person name="Singh A."/>
            <person name="Wilkins M.J."/>
            <person name="Karaoz U."/>
            <person name="Brodie E.L."/>
            <person name="Williams K.H."/>
            <person name="Hubbard S.S."/>
            <person name="Banfield J.F."/>
        </authorList>
    </citation>
    <scope>NUCLEOTIDE SEQUENCE [LARGE SCALE GENOMIC DNA]</scope>
</reference>
<evidence type="ECO:0000313" key="6">
    <source>
        <dbReference type="EMBL" id="OGM99778.1"/>
    </source>
</evidence>
<evidence type="ECO:0000313" key="7">
    <source>
        <dbReference type="Proteomes" id="UP000177503"/>
    </source>
</evidence>
<evidence type="ECO:0000256" key="2">
    <source>
        <dbReference type="ARBA" id="ARBA00009840"/>
    </source>
</evidence>
<evidence type="ECO:0000256" key="1">
    <source>
        <dbReference type="ARBA" id="ARBA00003416"/>
    </source>
</evidence>
<comment type="function">
    <text evidence="1">Involved in DNA recombination.</text>
</comment>
<comment type="caution">
    <text evidence="6">The sequence shown here is derived from an EMBL/GenBank/DDBJ whole genome shotgun (WGS) entry which is preliminary data.</text>
</comment>
<dbReference type="STRING" id="1802662.A2736_02890"/>
<organism evidence="6 7">
    <name type="scientific">Candidatus Yanofskybacteria bacterium RIFCSPHIGHO2_01_FULL_41_27</name>
    <dbReference type="NCBI Taxonomy" id="1802662"/>
    <lineage>
        <taxon>Bacteria</taxon>
        <taxon>Candidatus Yanofskyibacteriota</taxon>
    </lineage>
</organism>
<proteinExistence type="inferred from homology"/>
<dbReference type="AlphaFoldDB" id="A0A1F8EI97"/>
<dbReference type="PANTHER" id="PTHR30563:SF0">
    <property type="entry name" value="DNA RECOMBINATION PROTEIN RMUC"/>
    <property type="match status" value="1"/>
</dbReference>
<keyword evidence="5" id="KW-1133">Transmembrane helix</keyword>
<keyword evidence="5" id="KW-0472">Membrane</keyword>
<evidence type="ECO:0000256" key="3">
    <source>
        <dbReference type="ARBA" id="ARBA00023054"/>
    </source>
</evidence>
<evidence type="ECO:0000256" key="4">
    <source>
        <dbReference type="ARBA" id="ARBA00023172"/>
    </source>
</evidence>
<keyword evidence="4" id="KW-0233">DNA recombination</keyword>
<keyword evidence="5" id="KW-0812">Transmembrane</keyword>
<comment type="similarity">
    <text evidence="2">Belongs to the RmuC family.</text>
</comment>
<dbReference type="InterPro" id="IPR003798">
    <property type="entry name" value="DNA_recombination_RmuC"/>
</dbReference>
<name>A0A1F8EI97_9BACT</name>
<feature type="transmembrane region" description="Helical" evidence="5">
    <location>
        <begin position="6"/>
        <end position="27"/>
    </location>
</feature>
<sequence length="364" mass="41678">MGTNPMYVLILIVSAAVLVMFGINLFLMLRPKKKEVDEGYLILHQRFDALSQIVSNQLQQNREASDKASATVSQLINEQLERSRQASERATLTVSQQVQSFTQNMTQIQENMKQMHESVKSVSSFQDIFKSPKLRGIWGEASLEAALSQYFSKDIYEIQHYFKSGEAVDAILKLPNNLILPIDSKFNWENFEKMVNAENDMNREIHRKIFYGDVKKKIDEIASKYILPSEGTTDVALMYVPAETVYYELINNIKDVDIPNYARSKKVFMVSPNTFALSVSAIRHWFRDVQINHQTKDIIKRLDRIASDGGKLADDFRKLGNHISNAKSSYDDSEKRLSLMVDRVKNVIEIGQQEEPEKIEAPNA</sequence>
<evidence type="ECO:0000256" key="5">
    <source>
        <dbReference type="SAM" id="Phobius"/>
    </source>
</evidence>
<evidence type="ECO:0008006" key="8">
    <source>
        <dbReference type="Google" id="ProtNLM"/>
    </source>
</evidence>
<dbReference type="Pfam" id="PF02646">
    <property type="entry name" value="RmuC"/>
    <property type="match status" value="1"/>
</dbReference>
<dbReference type="Proteomes" id="UP000177503">
    <property type="component" value="Unassembled WGS sequence"/>
</dbReference>
<dbReference type="PANTHER" id="PTHR30563">
    <property type="entry name" value="DNA RECOMBINATION PROTEIN RMUC"/>
    <property type="match status" value="1"/>
</dbReference>
<accession>A0A1F8EI97</accession>
<protein>
    <recommendedName>
        <fullName evidence="8">Recombinase RmuC</fullName>
    </recommendedName>
</protein>